<dbReference type="Pfam" id="PF00892">
    <property type="entry name" value="EamA"/>
    <property type="match status" value="1"/>
</dbReference>
<comment type="caution">
    <text evidence="3">The sequence shown here is derived from an EMBL/GenBank/DDBJ whole genome shotgun (WGS) entry which is preliminary data.</text>
</comment>
<dbReference type="GO" id="GO:0016020">
    <property type="term" value="C:membrane"/>
    <property type="evidence" value="ECO:0007669"/>
    <property type="project" value="InterPro"/>
</dbReference>
<feature type="domain" description="EamA" evidence="2">
    <location>
        <begin position="8"/>
        <end position="141"/>
    </location>
</feature>
<dbReference type="Proteomes" id="UP000477782">
    <property type="component" value="Unassembled WGS sequence"/>
</dbReference>
<accession>A0A6M0QXM3</accession>
<protein>
    <submittedName>
        <fullName evidence="3">DMT family transporter</fullName>
    </submittedName>
</protein>
<feature type="transmembrane region" description="Helical" evidence="1">
    <location>
        <begin position="99"/>
        <end position="119"/>
    </location>
</feature>
<keyword evidence="1" id="KW-0472">Membrane</keyword>
<evidence type="ECO:0000313" key="3">
    <source>
        <dbReference type="EMBL" id="NEY91182.1"/>
    </source>
</evidence>
<reference evidence="3 4" key="1">
    <citation type="submission" date="2020-02" db="EMBL/GenBank/DDBJ databases">
        <authorList>
            <person name="Chen W.-M."/>
        </authorList>
    </citation>
    <scope>NUCLEOTIDE SEQUENCE [LARGE SCALE GENOMIC DNA]</scope>
    <source>
        <strain evidence="3 4">KMS-5</strain>
    </source>
</reference>
<name>A0A6M0QXM3_9RHOB</name>
<feature type="transmembrane region" description="Helical" evidence="1">
    <location>
        <begin position="73"/>
        <end position="93"/>
    </location>
</feature>
<feature type="transmembrane region" description="Helical" evidence="1">
    <location>
        <begin position="251"/>
        <end position="268"/>
    </location>
</feature>
<evidence type="ECO:0000313" key="4">
    <source>
        <dbReference type="Proteomes" id="UP000477782"/>
    </source>
</evidence>
<evidence type="ECO:0000256" key="1">
    <source>
        <dbReference type="SAM" id="Phobius"/>
    </source>
</evidence>
<proteinExistence type="predicted"/>
<dbReference type="AlphaFoldDB" id="A0A6M0QXM3"/>
<dbReference type="InterPro" id="IPR037185">
    <property type="entry name" value="EmrE-like"/>
</dbReference>
<feature type="transmembrane region" description="Helical" evidence="1">
    <location>
        <begin position="274"/>
        <end position="291"/>
    </location>
</feature>
<dbReference type="EMBL" id="JAAIVJ010000007">
    <property type="protein sequence ID" value="NEY91182.1"/>
    <property type="molecule type" value="Genomic_DNA"/>
</dbReference>
<evidence type="ECO:0000259" key="2">
    <source>
        <dbReference type="Pfam" id="PF00892"/>
    </source>
</evidence>
<dbReference type="SUPFAM" id="SSF103481">
    <property type="entry name" value="Multidrug resistance efflux transporter EmrE"/>
    <property type="match status" value="2"/>
</dbReference>
<gene>
    <name evidence="3" type="ORF">G4Z14_12825</name>
</gene>
<sequence length="308" mass="32249">MAISDNLRGVAYMCLSMLAFTVNDTFMKSVTAEVPLFQVIFLRGLIAIAGLLVMGAVTGAFRQRLAAGDWGLIGLRSVAEIFATLTFLIALLHMELANLSAIMQALPLAVTLAAAVVFGDRIGWRRMSAILAGFVGVMIIIRPGTAAFDIWSLMGVASVLAVVVRDLSVRRLGSHVPSIVVALGAAVVVAAMGLGFSMLQGVALFDGMTGWQSLTASQLARVVAAGAFLIVGYLCAVTAMRSGDIGVVAPFRYTSLLWAIGLGFVAFGDLPDGWTLVGAGLVVASGIYTLLRERALRRAAAARARADS</sequence>
<feature type="transmembrane region" description="Helical" evidence="1">
    <location>
        <begin position="219"/>
        <end position="239"/>
    </location>
</feature>
<dbReference type="RefSeq" id="WP_164626354.1">
    <property type="nucleotide sequence ID" value="NZ_JAAIVJ010000007.1"/>
</dbReference>
<keyword evidence="1" id="KW-0812">Transmembrane</keyword>
<keyword evidence="4" id="KW-1185">Reference proteome</keyword>
<feature type="transmembrane region" description="Helical" evidence="1">
    <location>
        <begin position="126"/>
        <end position="144"/>
    </location>
</feature>
<feature type="transmembrane region" description="Helical" evidence="1">
    <location>
        <begin position="179"/>
        <end position="199"/>
    </location>
</feature>
<dbReference type="PANTHER" id="PTHR22911:SF135">
    <property type="entry name" value="BLR4310 PROTEIN"/>
    <property type="match status" value="1"/>
</dbReference>
<feature type="transmembrane region" description="Helical" evidence="1">
    <location>
        <begin position="36"/>
        <end position="61"/>
    </location>
</feature>
<dbReference type="InterPro" id="IPR000620">
    <property type="entry name" value="EamA_dom"/>
</dbReference>
<feature type="transmembrane region" description="Helical" evidence="1">
    <location>
        <begin position="150"/>
        <end position="167"/>
    </location>
</feature>
<dbReference type="PANTHER" id="PTHR22911">
    <property type="entry name" value="ACYL-MALONYL CONDENSING ENZYME-RELATED"/>
    <property type="match status" value="1"/>
</dbReference>
<organism evidence="3 4">
    <name type="scientific">Tabrizicola oligotrophica</name>
    <dbReference type="NCBI Taxonomy" id="2710650"/>
    <lineage>
        <taxon>Bacteria</taxon>
        <taxon>Pseudomonadati</taxon>
        <taxon>Pseudomonadota</taxon>
        <taxon>Alphaproteobacteria</taxon>
        <taxon>Rhodobacterales</taxon>
        <taxon>Paracoccaceae</taxon>
        <taxon>Tabrizicola</taxon>
    </lineage>
</organism>
<keyword evidence="1" id="KW-1133">Transmembrane helix</keyword>